<evidence type="ECO:0000313" key="6">
    <source>
        <dbReference type="EMBL" id="MFC4015625.1"/>
    </source>
</evidence>
<dbReference type="Gene3D" id="3.30.559.10">
    <property type="entry name" value="Chloramphenicol acetyltransferase-like domain"/>
    <property type="match status" value="1"/>
</dbReference>
<dbReference type="InterPro" id="IPR036736">
    <property type="entry name" value="ACP-like_sf"/>
</dbReference>
<name>A0ABV8GSE0_9ACTN</name>
<dbReference type="Pfam" id="PF13193">
    <property type="entry name" value="AMP-binding_C"/>
    <property type="match status" value="2"/>
</dbReference>
<evidence type="ECO:0000256" key="1">
    <source>
        <dbReference type="ARBA" id="ARBA00001957"/>
    </source>
</evidence>
<protein>
    <submittedName>
        <fullName evidence="6">Amino acid adenylation domain-containing protein</fullName>
    </submittedName>
</protein>
<dbReference type="SUPFAM" id="SSF47336">
    <property type="entry name" value="ACP-like"/>
    <property type="match status" value="2"/>
</dbReference>
<dbReference type="InterPro" id="IPR023213">
    <property type="entry name" value="CAT-like_dom_sf"/>
</dbReference>
<reference evidence="7" key="1">
    <citation type="journal article" date="2019" name="Int. J. Syst. Evol. Microbiol.">
        <title>The Global Catalogue of Microorganisms (GCM) 10K type strain sequencing project: providing services to taxonomists for standard genome sequencing and annotation.</title>
        <authorList>
            <consortium name="The Broad Institute Genomics Platform"/>
            <consortium name="The Broad Institute Genome Sequencing Center for Infectious Disease"/>
            <person name="Wu L."/>
            <person name="Ma J."/>
        </authorList>
    </citation>
    <scope>NUCLEOTIDE SEQUENCE [LARGE SCALE GENOMIC DNA]</scope>
    <source>
        <strain evidence="7">TBRC 1276</strain>
    </source>
</reference>
<dbReference type="Gene3D" id="3.30.559.30">
    <property type="entry name" value="Nonribosomal peptide synthetase, condensation domain"/>
    <property type="match status" value="1"/>
</dbReference>
<evidence type="ECO:0000256" key="4">
    <source>
        <dbReference type="SAM" id="MobiDB-lite"/>
    </source>
</evidence>
<feature type="region of interest" description="Disordered" evidence="4">
    <location>
        <begin position="512"/>
        <end position="534"/>
    </location>
</feature>
<dbReference type="InterPro" id="IPR010071">
    <property type="entry name" value="AA_adenyl_dom"/>
</dbReference>
<keyword evidence="3" id="KW-0597">Phosphoprotein</keyword>
<gene>
    <name evidence="6" type="ORF">ACFOY2_51030</name>
</gene>
<evidence type="ECO:0000256" key="2">
    <source>
        <dbReference type="ARBA" id="ARBA00022450"/>
    </source>
</evidence>
<proteinExistence type="predicted"/>
<dbReference type="NCBIfam" id="TIGR01733">
    <property type="entry name" value="AA-adenyl-dom"/>
    <property type="match status" value="1"/>
</dbReference>
<dbReference type="InterPro" id="IPR009081">
    <property type="entry name" value="PP-bd_ACP"/>
</dbReference>
<dbReference type="PANTHER" id="PTHR45527">
    <property type="entry name" value="NONRIBOSOMAL PEPTIDE SYNTHETASE"/>
    <property type="match status" value="1"/>
</dbReference>
<dbReference type="InterPro" id="IPR025110">
    <property type="entry name" value="AMP-bd_C"/>
</dbReference>
<dbReference type="Gene3D" id="1.10.1200.10">
    <property type="entry name" value="ACP-like"/>
    <property type="match status" value="2"/>
</dbReference>
<dbReference type="SUPFAM" id="SSF52777">
    <property type="entry name" value="CoA-dependent acyltransferases"/>
    <property type="match status" value="2"/>
</dbReference>
<sequence length="1676" mass="177989">MRNDDRLELVHHLFAKVAAVRADQTALVAGSVTLTYGELSARAFRLAHRLRAAGAGPDAPVAVVADKGGADWIVAVLGVWASGAAYLPIDPDTPAARMERMIRGAAPVAVVGPPGPWDGLAPHRLPASTGDERALPGSPNALASSMPAVEMGADRLAYIIHTSGSTGEPKPVSVPHRALACVYRAWEECYELTPEPRTLLQGAGAAFDVHVGDIARALLSGGRLVLCPTHVLLDPPALHALIERESIDLMELTPSVWRLLVSWLEKTGQSLPSVRLAVSGGEQWTAAEYRRLRSVIGPLARIVNSYGVAEAAVDSTWHEVSDDTLDGDLVPIGKPFPDTTALVLGEDLAPVPPGVPGELFLAGDGLARGYLGRPAATAERFVPLTGGAAGQRMYRTGDLVRLRPDGVLVHLGRLDDEVKVRGVRFQLGSVEAVLARHPQVRAVAVARASRSDRHMLIAHVVPTSPAAGLAERLRRFAARELPGAMVPAEVVITSSLWLTPAGKLDRRALLPTPAQEAPDGGHGADARPGTAPAGRTATEEAVIRAWTEVLGSPPTGLEEDFFQAGGDSLAAAWLALALRNACGADASAAAVYGAPTVVELARHLDGLPPADPVTPASGHRLSPHQRRLWTVHRLNPGDPSYNLPTLLRLRGRLREDVLRQALDLLVARHDALRTRFADGAEELETHLETEVTVPLHVIEAPEGGPDPVEAAVLRPFDLSAAPLCRATLVRRAPDEHDLVFVAHHVAFDGWSERILVRELGEIYSALATGARTVPEPVRRSYADFAAWQNRRLHDGHGQAARDYWRSTLASPPALLDLPAPPQQSRAGLAGRTTRDLGADLSDQVRAVARAHGATPYAALLAALATLLSRWSGQDDLVIGGPFGDRDRPENADLVGFCVSTLPLRLAVPGEAAFSEVLRAARRTVAEAIAHADAPFDQIVADLGLAGGGGRNPLFRVWLNLLGRPVEPPSMAGLEVEVAAPPLPGALFDLGIYVTDRAEGYRLEAVYDRGRLDSAHVAELLEQLSLLLAAACASPEAPLAAHDLRTGPAAEILPKGVADLRDDVPELLPALWRRGGEQPSAPAVRDRDGVLTFADLYAAAAAWTRTLTAAGTGQDQVVAVHGARVSGLVPALLGTLATGARFTVLDSDHPRSRLTEQLAAAGVRLGAELTGTPATALPGPDVRWIAAPDSAARKITDPGPDGPGTPLPDTASYVAFTSGTTGVPRGISAGTRPLAHFLDWYVRRYRLGRHDRFALVSGIAHDPLLRDILAPLWAGATLCVPPAELMRDPAALRGWLRDEGVTVLHVTPALCRMLALPERAPVPERIRLVCCAGDSLSGRDLLDIASWAPSAQIVNGYGATETPQLAGAYDVRPGDAALERVPVGSGIPGFELLVLRPGGRPAGIGERGEIVVRSPYLALGYLRDEGGFHADPIPGHRRFATGDLGRYGPDGLVTVLGRSDDQVKVRGHRVELGEVDARLRECPGVKDAAGAVRVGADGETRIVAYVVPAAASQPVSDVRERLRRTLPDHMLPSSVVAVERIPLTLNGKVDRAALAVMAPLPQPARPREATTGLERLVVSIWQDVLGAEHVPLRQNFFDLGADSMSMIRVHVALERELDRRIPPTALFAHPTVHDLAAFLASGEVTPDDVTPSRAELGELRARRLAARDAVVPKKGRA</sequence>
<dbReference type="CDD" id="cd19531">
    <property type="entry name" value="LCL_NRPS-like"/>
    <property type="match status" value="1"/>
</dbReference>
<accession>A0ABV8GSE0</accession>
<organism evidence="6 7">
    <name type="scientific">Nonomuraea purpurea</name>
    <dbReference type="NCBI Taxonomy" id="1849276"/>
    <lineage>
        <taxon>Bacteria</taxon>
        <taxon>Bacillati</taxon>
        <taxon>Actinomycetota</taxon>
        <taxon>Actinomycetes</taxon>
        <taxon>Streptosporangiales</taxon>
        <taxon>Streptosporangiaceae</taxon>
        <taxon>Nonomuraea</taxon>
    </lineage>
</organism>
<dbReference type="Proteomes" id="UP001595851">
    <property type="component" value="Unassembled WGS sequence"/>
</dbReference>
<dbReference type="Pfam" id="PF00550">
    <property type="entry name" value="PP-binding"/>
    <property type="match status" value="2"/>
</dbReference>
<dbReference type="Gene3D" id="3.30.300.30">
    <property type="match status" value="2"/>
</dbReference>
<feature type="domain" description="Carrier" evidence="5">
    <location>
        <begin position="1567"/>
        <end position="1642"/>
    </location>
</feature>
<evidence type="ECO:0000256" key="3">
    <source>
        <dbReference type="ARBA" id="ARBA00022553"/>
    </source>
</evidence>
<comment type="caution">
    <text evidence="6">The sequence shown here is derived from an EMBL/GenBank/DDBJ whole genome shotgun (WGS) entry which is preliminary data.</text>
</comment>
<comment type="cofactor">
    <cofactor evidence="1">
        <name>pantetheine 4'-phosphate</name>
        <dbReference type="ChEBI" id="CHEBI:47942"/>
    </cofactor>
</comment>
<dbReference type="InterPro" id="IPR045851">
    <property type="entry name" value="AMP-bd_C_sf"/>
</dbReference>
<dbReference type="SMART" id="SM00823">
    <property type="entry name" value="PKS_PP"/>
    <property type="match status" value="2"/>
</dbReference>
<dbReference type="RefSeq" id="WP_379535438.1">
    <property type="nucleotide sequence ID" value="NZ_JBHSBI010000047.1"/>
</dbReference>
<dbReference type="Pfam" id="PF00668">
    <property type="entry name" value="Condensation"/>
    <property type="match status" value="1"/>
</dbReference>
<dbReference type="PANTHER" id="PTHR45527:SF1">
    <property type="entry name" value="FATTY ACID SYNTHASE"/>
    <property type="match status" value="1"/>
</dbReference>
<dbReference type="PROSITE" id="PS00455">
    <property type="entry name" value="AMP_BINDING"/>
    <property type="match status" value="2"/>
</dbReference>
<dbReference type="CDD" id="cd05930">
    <property type="entry name" value="A_NRPS"/>
    <property type="match status" value="2"/>
</dbReference>
<dbReference type="SUPFAM" id="SSF56801">
    <property type="entry name" value="Acetyl-CoA synthetase-like"/>
    <property type="match status" value="2"/>
</dbReference>
<keyword evidence="2" id="KW-0596">Phosphopantetheine</keyword>
<evidence type="ECO:0000259" key="5">
    <source>
        <dbReference type="PROSITE" id="PS50075"/>
    </source>
</evidence>
<dbReference type="Pfam" id="PF00501">
    <property type="entry name" value="AMP-binding"/>
    <property type="match status" value="2"/>
</dbReference>
<keyword evidence="7" id="KW-1185">Reference proteome</keyword>
<dbReference type="EMBL" id="JBHSBI010000047">
    <property type="protein sequence ID" value="MFC4015625.1"/>
    <property type="molecule type" value="Genomic_DNA"/>
</dbReference>
<dbReference type="InterPro" id="IPR020806">
    <property type="entry name" value="PKS_PP-bd"/>
</dbReference>
<dbReference type="InterPro" id="IPR001242">
    <property type="entry name" value="Condensation_dom"/>
</dbReference>
<feature type="domain" description="Carrier" evidence="5">
    <location>
        <begin position="533"/>
        <end position="608"/>
    </location>
</feature>
<dbReference type="InterPro" id="IPR000873">
    <property type="entry name" value="AMP-dep_synth/lig_dom"/>
</dbReference>
<evidence type="ECO:0000313" key="7">
    <source>
        <dbReference type="Proteomes" id="UP001595851"/>
    </source>
</evidence>
<dbReference type="PROSITE" id="PS50075">
    <property type="entry name" value="CARRIER"/>
    <property type="match status" value="2"/>
</dbReference>
<dbReference type="Gene3D" id="3.40.50.12780">
    <property type="entry name" value="N-terminal domain of ligase-like"/>
    <property type="match status" value="2"/>
</dbReference>
<dbReference type="InterPro" id="IPR020845">
    <property type="entry name" value="AMP-binding_CS"/>
</dbReference>
<dbReference type="InterPro" id="IPR042099">
    <property type="entry name" value="ANL_N_sf"/>
</dbReference>